<dbReference type="RefSeq" id="XP_008084738.1">
    <property type="nucleotide sequence ID" value="XM_008086547.1"/>
</dbReference>
<keyword evidence="1" id="KW-0378">Hydrolase</keyword>
<organism evidence="1 2">
    <name type="scientific">Glarea lozoyensis (strain ATCC 20868 / MF5171)</name>
    <dbReference type="NCBI Taxonomy" id="1116229"/>
    <lineage>
        <taxon>Eukaryota</taxon>
        <taxon>Fungi</taxon>
        <taxon>Dikarya</taxon>
        <taxon>Ascomycota</taxon>
        <taxon>Pezizomycotina</taxon>
        <taxon>Leotiomycetes</taxon>
        <taxon>Helotiales</taxon>
        <taxon>Helotiaceae</taxon>
        <taxon>Glarea</taxon>
    </lineage>
</organism>
<dbReference type="InterPro" id="IPR029058">
    <property type="entry name" value="AB_hydrolase_fold"/>
</dbReference>
<dbReference type="Proteomes" id="UP000016922">
    <property type="component" value="Unassembled WGS sequence"/>
</dbReference>
<protein>
    <submittedName>
        <fullName evidence="1">Alpha/beta-Hydrolase</fullName>
    </submittedName>
</protein>
<dbReference type="AlphaFoldDB" id="S3CT71"/>
<keyword evidence="2" id="KW-1185">Reference proteome</keyword>
<sequence length="170" mass="18910">MPSLKSLAEYHTYVEATFQEQAKEVLCLYPAATDTEVQRATSQLLADQCFVWPTWTSARLQIKNLKSQAWYYKFLAAPIIPQDLDVIEKKHAGAFHGVGVAALSKDFLGALVRFLQTGSPSDADSWPAVDANGGLIMNWDSNSSKVKPSGERLNKISMFWDTYYGIKGDI</sequence>
<gene>
    <name evidence="1" type="ORF">GLAREA_09951</name>
</gene>
<dbReference type="KEGG" id="glz:GLAREA_09951"/>
<evidence type="ECO:0000313" key="1">
    <source>
        <dbReference type="EMBL" id="EPE28830.1"/>
    </source>
</evidence>
<dbReference type="SUPFAM" id="SSF53474">
    <property type="entry name" value="alpha/beta-Hydrolases"/>
    <property type="match status" value="1"/>
</dbReference>
<dbReference type="Gene3D" id="3.40.50.1820">
    <property type="entry name" value="alpha/beta hydrolase"/>
    <property type="match status" value="1"/>
</dbReference>
<dbReference type="GeneID" id="19468998"/>
<dbReference type="OrthoDB" id="408631at2759"/>
<proteinExistence type="predicted"/>
<dbReference type="HOGENOM" id="CLU_1570800_0_0_1"/>
<accession>S3CT71</accession>
<dbReference type="GO" id="GO:0016787">
    <property type="term" value="F:hydrolase activity"/>
    <property type="evidence" value="ECO:0007669"/>
    <property type="project" value="UniProtKB-KW"/>
</dbReference>
<evidence type="ECO:0000313" key="2">
    <source>
        <dbReference type="Proteomes" id="UP000016922"/>
    </source>
</evidence>
<name>S3CT71_GLAL2</name>
<dbReference type="EMBL" id="KE145368">
    <property type="protein sequence ID" value="EPE28830.1"/>
    <property type="molecule type" value="Genomic_DNA"/>
</dbReference>
<reference evidence="1 2" key="1">
    <citation type="journal article" date="2013" name="BMC Genomics">
        <title>Genomics-driven discovery of the pneumocandin biosynthetic gene cluster in the fungus Glarea lozoyensis.</title>
        <authorList>
            <person name="Chen L."/>
            <person name="Yue Q."/>
            <person name="Zhang X."/>
            <person name="Xiang M."/>
            <person name="Wang C."/>
            <person name="Li S."/>
            <person name="Che Y."/>
            <person name="Ortiz-Lopez F.J."/>
            <person name="Bills G.F."/>
            <person name="Liu X."/>
            <person name="An Z."/>
        </authorList>
    </citation>
    <scope>NUCLEOTIDE SEQUENCE [LARGE SCALE GENOMIC DNA]</scope>
    <source>
        <strain evidence="2">ATCC 20868 / MF5171</strain>
    </source>
</reference>